<dbReference type="RefSeq" id="WP_275034081.1">
    <property type="nucleotide sequence ID" value="NZ_CP118615.1"/>
</dbReference>
<proteinExistence type="predicted"/>
<organism evidence="1 2">
    <name type="scientific">Micromonospora cathayae</name>
    <dbReference type="NCBI Taxonomy" id="3028804"/>
    <lineage>
        <taxon>Bacteria</taxon>
        <taxon>Bacillati</taxon>
        <taxon>Actinomycetota</taxon>
        <taxon>Actinomycetes</taxon>
        <taxon>Micromonosporales</taxon>
        <taxon>Micromonosporaceae</taxon>
        <taxon>Micromonospora</taxon>
    </lineage>
</organism>
<dbReference type="EMBL" id="CP118615">
    <property type="protein sequence ID" value="WDZ87177.1"/>
    <property type="molecule type" value="Genomic_DNA"/>
</dbReference>
<reference evidence="1 2" key="1">
    <citation type="submission" date="2023-02" db="EMBL/GenBank/DDBJ databases">
        <authorList>
            <person name="Mo P."/>
        </authorList>
    </citation>
    <scope>NUCLEOTIDE SEQUENCE [LARGE SCALE GENOMIC DNA]</scope>
    <source>
        <strain evidence="1 2">HUAS 3</strain>
    </source>
</reference>
<dbReference type="Proteomes" id="UP001219605">
    <property type="component" value="Chromosome"/>
</dbReference>
<name>A0ABY7ZYK6_9ACTN</name>
<keyword evidence="2" id="KW-1185">Reference proteome</keyword>
<evidence type="ECO:0000313" key="2">
    <source>
        <dbReference type="Proteomes" id="UP001219605"/>
    </source>
</evidence>
<protein>
    <submittedName>
        <fullName evidence="1">Uncharacterized protein</fullName>
    </submittedName>
</protein>
<accession>A0ABY7ZYK6</accession>
<evidence type="ECO:0000313" key="1">
    <source>
        <dbReference type="EMBL" id="WDZ87177.1"/>
    </source>
</evidence>
<sequence length="327" mass="35159">MTSAPETLLAARRLLLEHLDIQPGRTVHTDLDPAEVGIVGDPAHVGGYHCGADRVRRVDGRIRDYSVTESDRDRSGLADWACALDIGEFRVTVGGRTYDLPHLSAWIVGQCRAGAPDARDIREVIWSPDGRSVQRWDRLGRRDTGDSSHRWHTHISYHRDAIRAGRDQTALFRRYLTSIGLLAGEEGGPLSALTDKEQRELLTLARSIKHLVNVAGYRVEALVSARPTYDNQMGDKKAPNRLAQQIGALGQAIALESASPTEVRALLAELPAPPAPPSAADIAGEVLAGLGGRSPADVAQALVAAGQDPGRLATELTRLAGQGQARG</sequence>
<gene>
    <name evidence="1" type="ORF">PVK37_12615</name>
</gene>